<accession>A0A8C9B2L2</accession>
<sequence length="213" mass="23752">IALGSIVIFTSTLPIQEHGISLHLLVSSLISFISVLWFSAYRSFVSLGRFIPRYFILFVAKVNGSVPIISLSDFSSLVYRNARDFCALILYPATLPNSLISSSSFLVAFLGFSMYSIMSSANSDCFTSSFPICIPFTYFSPLIAVARTSKTMLNNSAESGHPCLVPDLRGNAFYFSPLRMMFAVGLLYMAFIMLRYLPCMSTFWRVFFIINGC</sequence>
<feature type="transmembrane region" description="Helical" evidence="1">
    <location>
        <begin position="178"/>
        <end position="197"/>
    </location>
</feature>
<reference evidence="2" key="2">
    <citation type="submission" date="2025-08" db="UniProtKB">
        <authorList>
            <consortium name="Ensembl"/>
        </authorList>
    </citation>
    <scope>IDENTIFICATION</scope>
</reference>
<keyword evidence="1" id="KW-0812">Transmembrane</keyword>
<reference evidence="2" key="3">
    <citation type="submission" date="2025-09" db="UniProtKB">
        <authorList>
            <consortium name="Ensembl"/>
        </authorList>
    </citation>
    <scope>IDENTIFICATION</scope>
</reference>
<evidence type="ECO:0000313" key="3">
    <source>
        <dbReference type="Proteomes" id="UP000694554"/>
    </source>
</evidence>
<feature type="transmembrane region" description="Helical" evidence="1">
    <location>
        <begin position="125"/>
        <end position="146"/>
    </location>
</feature>
<evidence type="ECO:0000313" key="2">
    <source>
        <dbReference type="Ensembl" id="ENSPSNP00000004575.1"/>
    </source>
</evidence>
<dbReference type="GeneTree" id="ENSGT01010000223771"/>
<feature type="transmembrane region" description="Helical" evidence="1">
    <location>
        <begin position="54"/>
        <end position="79"/>
    </location>
</feature>
<feature type="transmembrane region" description="Helical" evidence="1">
    <location>
        <begin position="99"/>
        <end position="118"/>
    </location>
</feature>
<protein>
    <submittedName>
        <fullName evidence="2">Uncharacterized protein</fullName>
    </submittedName>
</protein>
<feature type="transmembrane region" description="Helical" evidence="1">
    <location>
        <begin position="20"/>
        <end position="42"/>
    </location>
</feature>
<evidence type="ECO:0000256" key="1">
    <source>
        <dbReference type="SAM" id="Phobius"/>
    </source>
</evidence>
<reference evidence="2" key="1">
    <citation type="submission" date="2019-08" db="EMBL/GenBank/DDBJ databases">
        <title>Phocoena sinus (Vaquita) genome, mPhoSin1, primary haplotype.</title>
        <authorList>
            <person name="Morin P."/>
            <person name="Mountcastle J."/>
            <person name="Fungtammasan C."/>
            <person name="Rhie A."/>
            <person name="Rojas-Bracho L."/>
            <person name="Smith C.R."/>
            <person name="Taylor B.L."/>
            <person name="Gulland F.M.D."/>
            <person name="Musser W."/>
            <person name="Houck M."/>
            <person name="Haase B."/>
            <person name="Paez S."/>
            <person name="Howe K."/>
            <person name="Torrance J."/>
            <person name="Formenti G."/>
            <person name="Phillippy A."/>
            <person name="Ryder O."/>
            <person name="Jarvis E.D."/>
            <person name="Fedrigo O."/>
        </authorList>
    </citation>
    <scope>NUCLEOTIDE SEQUENCE [LARGE SCALE GENOMIC DNA]</scope>
</reference>
<dbReference type="Ensembl" id="ENSPSNT00000005234.1">
    <property type="protein sequence ID" value="ENSPSNP00000004575.1"/>
    <property type="gene ID" value="ENSPSNG00000003438.1"/>
</dbReference>
<keyword evidence="1" id="KW-1133">Transmembrane helix</keyword>
<keyword evidence="3" id="KW-1185">Reference proteome</keyword>
<dbReference type="Proteomes" id="UP000694554">
    <property type="component" value="Chromosome 2"/>
</dbReference>
<organism evidence="2 3">
    <name type="scientific">Phocoena sinus</name>
    <name type="common">Vaquita</name>
    <dbReference type="NCBI Taxonomy" id="42100"/>
    <lineage>
        <taxon>Eukaryota</taxon>
        <taxon>Metazoa</taxon>
        <taxon>Chordata</taxon>
        <taxon>Craniata</taxon>
        <taxon>Vertebrata</taxon>
        <taxon>Euteleostomi</taxon>
        <taxon>Mammalia</taxon>
        <taxon>Eutheria</taxon>
        <taxon>Laurasiatheria</taxon>
        <taxon>Artiodactyla</taxon>
        <taxon>Whippomorpha</taxon>
        <taxon>Cetacea</taxon>
        <taxon>Odontoceti</taxon>
        <taxon>Phocoenidae</taxon>
        <taxon>Phocoena</taxon>
    </lineage>
</organism>
<keyword evidence="1" id="KW-0472">Membrane</keyword>
<name>A0A8C9B2L2_PHOSS</name>
<dbReference type="AlphaFoldDB" id="A0A8C9B2L2"/>
<proteinExistence type="predicted"/>